<comment type="caution">
    <text evidence="2">The sequence shown here is derived from an EMBL/GenBank/DDBJ whole genome shotgun (WGS) entry which is preliminary data.</text>
</comment>
<gene>
    <name evidence="2" type="ORF">H1D24_14640</name>
</gene>
<name>A0A7W0DMD5_9ACTN</name>
<sequence>MASTAPRGAGPAQFVTRRVIRPILDVPRDSPAHEPAHDQYGLHDLL</sequence>
<dbReference type="AlphaFoldDB" id="A0A7W0DMD5"/>
<reference evidence="2 3" key="1">
    <citation type="submission" date="2020-07" db="EMBL/GenBank/DDBJ databases">
        <title>Streptomyces isolated from Indian soil.</title>
        <authorList>
            <person name="Mandal S."/>
            <person name="Maiti P.K."/>
        </authorList>
    </citation>
    <scope>NUCLEOTIDE SEQUENCE [LARGE SCALE GENOMIC DNA]</scope>
    <source>
        <strain evidence="2 3">PSKA28</strain>
    </source>
</reference>
<organism evidence="2 3">
    <name type="scientific">Streptomyces himalayensis subsp. himalayensis</name>
    <dbReference type="NCBI Taxonomy" id="2756131"/>
    <lineage>
        <taxon>Bacteria</taxon>
        <taxon>Bacillati</taxon>
        <taxon>Actinomycetota</taxon>
        <taxon>Actinomycetes</taxon>
        <taxon>Kitasatosporales</taxon>
        <taxon>Streptomycetaceae</taxon>
        <taxon>Streptomyces</taxon>
        <taxon>Streptomyces himalayensis</taxon>
    </lineage>
</organism>
<evidence type="ECO:0000313" key="3">
    <source>
        <dbReference type="Proteomes" id="UP000545761"/>
    </source>
</evidence>
<evidence type="ECO:0000256" key="1">
    <source>
        <dbReference type="SAM" id="MobiDB-lite"/>
    </source>
</evidence>
<accession>A0A7W0DMD5</accession>
<feature type="compositionally biased region" description="Basic and acidic residues" evidence="1">
    <location>
        <begin position="26"/>
        <end position="46"/>
    </location>
</feature>
<dbReference type="Proteomes" id="UP000545761">
    <property type="component" value="Unassembled WGS sequence"/>
</dbReference>
<dbReference type="EMBL" id="JACEHE010000007">
    <property type="protein sequence ID" value="MBA2947004.1"/>
    <property type="molecule type" value="Genomic_DNA"/>
</dbReference>
<protein>
    <submittedName>
        <fullName evidence="2">Uncharacterized protein</fullName>
    </submittedName>
</protein>
<proteinExistence type="predicted"/>
<evidence type="ECO:0000313" key="2">
    <source>
        <dbReference type="EMBL" id="MBA2947004.1"/>
    </source>
</evidence>
<feature type="region of interest" description="Disordered" evidence="1">
    <location>
        <begin position="25"/>
        <end position="46"/>
    </location>
</feature>